<organism evidence="3 4">
    <name type="scientific">Dorcoceras hygrometricum</name>
    <dbReference type="NCBI Taxonomy" id="472368"/>
    <lineage>
        <taxon>Eukaryota</taxon>
        <taxon>Viridiplantae</taxon>
        <taxon>Streptophyta</taxon>
        <taxon>Embryophyta</taxon>
        <taxon>Tracheophyta</taxon>
        <taxon>Spermatophyta</taxon>
        <taxon>Magnoliopsida</taxon>
        <taxon>eudicotyledons</taxon>
        <taxon>Gunneridae</taxon>
        <taxon>Pentapetalae</taxon>
        <taxon>asterids</taxon>
        <taxon>lamiids</taxon>
        <taxon>Lamiales</taxon>
        <taxon>Gesneriaceae</taxon>
        <taxon>Didymocarpoideae</taxon>
        <taxon>Trichosporeae</taxon>
        <taxon>Loxocarpinae</taxon>
        <taxon>Dorcoceras</taxon>
    </lineage>
</organism>
<gene>
    <name evidence="3" type="ORF">F511_37272</name>
</gene>
<evidence type="ECO:0000256" key="2">
    <source>
        <dbReference type="SAM" id="Phobius"/>
    </source>
</evidence>
<sequence length="247" mass="28162">MVVDSIGIYEMKGPYYMLTMTDWFLLALSVIPRGLWGNVVRYFIMHSRCRYSDLQDVCMAIESLTTLDLPMVVDSIGIYEMKGPYYMLTMTDWFLLALSVIPRGSWGNVVRSVRSDRRSDYDEATTMDLKPIYSANSPSPPLPPPASASAAPPLHFAAIVPARRFCSRDLRWGSSALKRRNWKTDHCGRNSQSGPRPETRLLRQPALEGLTRSARTDSPRRIGRKRFSGGARRRRRRLVERREGGQC</sequence>
<evidence type="ECO:0000313" key="3">
    <source>
        <dbReference type="EMBL" id="KZV58079.1"/>
    </source>
</evidence>
<reference evidence="3 4" key="1">
    <citation type="journal article" date="2015" name="Proc. Natl. Acad. Sci. U.S.A.">
        <title>The resurrection genome of Boea hygrometrica: A blueprint for survival of dehydration.</title>
        <authorList>
            <person name="Xiao L."/>
            <person name="Yang G."/>
            <person name="Zhang L."/>
            <person name="Yang X."/>
            <person name="Zhao S."/>
            <person name="Ji Z."/>
            <person name="Zhou Q."/>
            <person name="Hu M."/>
            <person name="Wang Y."/>
            <person name="Chen M."/>
            <person name="Xu Y."/>
            <person name="Jin H."/>
            <person name="Xiao X."/>
            <person name="Hu G."/>
            <person name="Bao F."/>
            <person name="Hu Y."/>
            <person name="Wan P."/>
            <person name="Li L."/>
            <person name="Deng X."/>
            <person name="Kuang T."/>
            <person name="Xiang C."/>
            <person name="Zhu J.K."/>
            <person name="Oliver M.J."/>
            <person name="He Y."/>
        </authorList>
    </citation>
    <scope>NUCLEOTIDE SEQUENCE [LARGE SCALE GENOMIC DNA]</scope>
    <source>
        <strain evidence="4">cv. XS01</strain>
    </source>
</reference>
<feature type="region of interest" description="Disordered" evidence="1">
    <location>
        <begin position="183"/>
        <end position="247"/>
    </location>
</feature>
<evidence type="ECO:0000256" key="1">
    <source>
        <dbReference type="SAM" id="MobiDB-lite"/>
    </source>
</evidence>
<feature type="compositionally biased region" description="Basic residues" evidence="1">
    <location>
        <begin position="221"/>
        <end position="239"/>
    </location>
</feature>
<feature type="transmembrane region" description="Helical" evidence="2">
    <location>
        <begin position="23"/>
        <end position="44"/>
    </location>
</feature>
<keyword evidence="2" id="KW-1133">Transmembrane helix</keyword>
<accession>A0A2Z7DDW6</accession>
<keyword evidence="4" id="KW-1185">Reference proteome</keyword>
<dbReference type="AlphaFoldDB" id="A0A2Z7DDW6"/>
<evidence type="ECO:0000313" key="4">
    <source>
        <dbReference type="Proteomes" id="UP000250235"/>
    </source>
</evidence>
<name>A0A2Z7DDW6_9LAMI</name>
<dbReference type="Proteomes" id="UP000250235">
    <property type="component" value="Unassembled WGS sequence"/>
</dbReference>
<keyword evidence="2" id="KW-0472">Membrane</keyword>
<protein>
    <submittedName>
        <fullName evidence="3">Uncharacterized protein</fullName>
    </submittedName>
</protein>
<keyword evidence="2" id="KW-0812">Transmembrane</keyword>
<dbReference type="EMBL" id="KQ986872">
    <property type="protein sequence ID" value="KZV58079.1"/>
    <property type="molecule type" value="Genomic_DNA"/>
</dbReference>
<proteinExistence type="predicted"/>